<feature type="transmembrane region" description="Helical" evidence="2">
    <location>
        <begin position="293"/>
        <end position="312"/>
    </location>
</feature>
<accession>A0A077ZT38</accession>
<sequence>MPHIQYHQPNQQRTGRESTPFAQEGYNSPLNYGTNLSDQSFENLERVRNIRQLRSRSSSIRNSIINDIEVDKGIDDNSSAMRIYSLKMKQKNQQENDDYIMFMSLLSLIIFELLGVLKLKKILDWYWVFIIIPLEISLFLITLIILRHSRHLLNIHVKNKYWYYAFMALKILTLKTLIGLFSLAALVELFPFIMKEADIAATVTLVLALIWLGVILFYYQKIESYSQRLPNMLIQNMVLLIAFFVNLTVHLNYAQDFSNYLIMLSPLMADFVLNILTINFYGKGRKLTKSEDAEILVNMMLLIGCGWAYAILEGIFPQVFNLEYMLVYMIIIEIYFFTLGMGLNEIFYDDV</sequence>
<feature type="transmembrane region" description="Helical" evidence="2">
    <location>
        <begin position="324"/>
        <end position="343"/>
    </location>
</feature>
<evidence type="ECO:0008006" key="5">
    <source>
        <dbReference type="Google" id="ProtNLM"/>
    </source>
</evidence>
<gene>
    <name evidence="3" type="primary">Contig2852.g3057</name>
    <name evidence="3" type="ORF">STYLEM_1683</name>
</gene>
<keyword evidence="2" id="KW-0472">Membrane</keyword>
<dbReference type="EMBL" id="CCKQ01001607">
    <property type="protein sequence ID" value="CDW72719.1"/>
    <property type="molecule type" value="Genomic_DNA"/>
</dbReference>
<keyword evidence="2" id="KW-0812">Transmembrane</keyword>
<evidence type="ECO:0000256" key="2">
    <source>
        <dbReference type="SAM" id="Phobius"/>
    </source>
</evidence>
<reference evidence="3 4" key="1">
    <citation type="submission" date="2014-06" db="EMBL/GenBank/DDBJ databases">
        <authorList>
            <person name="Swart Estienne"/>
        </authorList>
    </citation>
    <scope>NUCLEOTIDE SEQUENCE [LARGE SCALE GENOMIC DNA]</scope>
    <source>
        <strain evidence="3 4">130c</strain>
    </source>
</reference>
<feature type="transmembrane region" description="Helical" evidence="2">
    <location>
        <begin position="167"/>
        <end position="193"/>
    </location>
</feature>
<feature type="transmembrane region" description="Helical" evidence="2">
    <location>
        <begin position="260"/>
        <end position="281"/>
    </location>
</feature>
<evidence type="ECO:0000313" key="3">
    <source>
        <dbReference type="EMBL" id="CDW72719.1"/>
    </source>
</evidence>
<keyword evidence="2" id="KW-1133">Transmembrane helix</keyword>
<dbReference type="Proteomes" id="UP000039865">
    <property type="component" value="Unassembled WGS sequence"/>
</dbReference>
<feature type="transmembrane region" description="Helical" evidence="2">
    <location>
        <begin position="231"/>
        <end position="254"/>
    </location>
</feature>
<feature type="region of interest" description="Disordered" evidence="1">
    <location>
        <begin position="1"/>
        <end position="22"/>
    </location>
</feature>
<protein>
    <recommendedName>
        <fullName evidence="5">Transmembrane protein</fullName>
    </recommendedName>
</protein>
<proteinExistence type="predicted"/>
<evidence type="ECO:0000256" key="1">
    <source>
        <dbReference type="SAM" id="MobiDB-lite"/>
    </source>
</evidence>
<feature type="transmembrane region" description="Helical" evidence="2">
    <location>
        <begin position="199"/>
        <end position="219"/>
    </location>
</feature>
<dbReference type="InParanoid" id="A0A077ZT38"/>
<keyword evidence="4" id="KW-1185">Reference proteome</keyword>
<dbReference type="AlphaFoldDB" id="A0A077ZT38"/>
<feature type="transmembrane region" description="Helical" evidence="2">
    <location>
        <begin position="125"/>
        <end position="146"/>
    </location>
</feature>
<evidence type="ECO:0000313" key="4">
    <source>
        <dbReference type="Proteomes" id="UP000039865"/>
    </source>
</evidence>
<feature type="transmembrane region" description="Helical" evidence="2">
    <location>
        <begin position="99"/>
        <end position="119"/>
    </location>
</feature>
<organism evidence="3 4">
    <name type="scientific">Stylonychia lemnae</name>
    <name type="common">Ciliate</name>
    <dbReference type="NCBI Taxonomy" id="5949"/>
    <lineage>
        <taxon>Eukaryota</taxon>
        <taxon>Sar</taxon>
        <taxon>Alveolata</taxon>
        <taxon>Ciliophora</taxon>
        <taxon>Intramacronucleata</taxon>
        <taxon>Spirotrichea</taxon>
        <taxon>Stichotrichia</taxon>
        <taxon>Sporadotrichida</taxon>
        <taxon>Oxytrichidae</taxon>
        <taxon>Stylonychinae</taxon>
        <taxon>Stylonychia</taxon>
    </lineage>
</organism>
<name>A0A077ZT38_STYLE</name>